<evidence type="ECO:0000256" key="1">
    <source>
        <dbReference type="SAM" id="MobiDB-lite"/>
    </source>
</evidence>
<proteinExistence type="predicted"/>
<dbReference type="EMBL" id="CM010721">
    <property type="protein sequence ID" value="RZC72185.1"/>
    <property type="molecule type" value="Genomic_DNA"/>
</dbReference>
<dbReference type="PANTHER" id="PTHR37718">
    <property type="entry name" value="BNAC03G61340D PROTEIN"/>
    <property type="match status" value="1"/>
</dbReference>
<keyword evidence="3" id="KW-1185">Reference proteome</keyword>
<evidence type="ECO:0000313" key="2">
    <source>
        <dbReference type="EMBL" id="RZC72185.1"/>
    </source>
</evidence>
<dbReference type="Gramene" id="RZC72185">
    <property type="protein sequence ID" value="RZC72185"/>
    <property type="gene ID" value="C5167_035459"/>
</dbReference>
<feature type="compositionally biased region" description="Basic and acidic residues" evidence="1">
    <location>
        <begin position="48"/>
        <end position="60"/>
    </location>
</feature>
<accession>A0A4Y7KJX9</accession>
<reference evidence="2 3" key="1">
    <citation type="journal article" date="2018" name="Science">
        <title>The opium poppy genome and morphinan production.</title>
        <authorList>
            <person name="Guo L."/>
            <person name="Winzer T."/>
            <person name="Yang X."/>
            <person name="Li Y."/>
            <person name="Ning Z."/>
            <person name="He Z."/>
            <person name="Teodor R."/>
            <person name="Lu Y."/>
            <person name="Bowser T.A."/>
            <person name="Graham I.A."/>
            <person name="Ye K."/>
        </authorList>
    </citation>
    <scope>NUCLEOTIDE SEQUENCE [LARGE SCALE GENOMIC DNA]</scope>
    <source>
        <strain evidence="3">cv. HN1</strain>
        <tissue evidence="2">Leaves</tissue>
    </source>
</reference>
<evidence type="ECO:0000313" key="3">
    <source>
        <dbReference type="Proteomes" id="UP000316621"/>
    </source>
</evidence>
<feature type="region of interest" description="Disordered" evidence="1">
    <location>
        <begin position="48"/>
        <end position="75"/>
    </location>
</feature>
<protein>
    <submittedName>
        <fullName evidence="2">Uncharacterized protein</fullName>
    </submittedName>
</protein>
<dbReference type="AlphaFoldDB" id="A0A4Y7KJX9"/>
<dbReference type="PANTHER" id="PTHR37718:SF2">
    <property type="entry name" value="OS03G0205150 PROTEIN"/>
    <property type="match status" value="1"/>
</dbReference>
<gene>
    <name evidence="2" type="ORF">C5167_035459</name>
</gene>
<dbReference type="Proteomes" id="UP000316621">
    <property type="component" value="Chromosome 7"/>
</dbReference>
<organism evidence="2 3">
    <name type="scientific">Papaver somniferum</name>
    <name type="common">Opium poppy</name>
    <dbReference type="NCBI Taxonomy" id="3469"/>
    <lineage>
        <taxon>Eukaryota</taxon>
        <taxon>Viridiplantae</taxon>
        <taxon>Streptophyta</taxon>
        <taxon>Embryophyta</taxon>
        <taxon>Tracheophyta</taxon>
        <taxon>Spermatophyta</taxon>
        <taxon>Magnoliopsida</taxon>
        <taxon>Ranunculales</taxon>
        <taxon>Papaveraceae</taxon>
        <taxon>Papaveroideae</taxon>
        <taxon>Papaver</taxon>
    </lineage>
</organism>
<sequence>MFIVYTASWLKFLTLQEMEGKYSVEMFKHLEKQNEVLMEAYRSMSHELHRLQRNSEERSSADVGEAESDTFRKQS</sequence>
<name>A0A4Y7KJX9_PAPSO</name>